<keyword evidence="9 12" id="KW-0503">Monooxygenase</keyword>
<dbReference type="InterPro" id="IPR050665">
    <property type="entry name" value="Cytochrome_P450_Monooxygen"/>
</dbReference>
<organism evidence="14">
    <name type="scientific">Sesamum angustifolium</name>
    <dbReference type="NCBI Taxonomy" id="2727405"/>
    <lineage>
        <taxon>Eukaryota</taxon>
        <taxon>Viridiplantae</taxon>
        <taxon>Streptophyta</taxon>
        <taxon>Embryophyta</taxon>
        <taxon>Tracheophyta</taxon>
        <taxon>Spermatophyta</taxon>
        <taxon>Magnoliopsida</taxon>
        <taxon>eudicotyledons</taxon>
        <taxon>Gunneridae</taxon>
        <taxon>Pentapetalae</taxon>
        <taxon>asterids</taxon>
        <taxon>lamiids</taxon>
        <taxon>Lamiales</taxon>
        <taxon>Pedaliaceae</taxon>
        <taxon>Sesamum</taxon>
    </lineage>
</organism>
<dbReference type="Gene3D" id="1.10.630.10">
    <property type="entry name" value="Cytochrome P450"/>
    <property type="match status" value="2"/>
</dbReference>
<name>A0AAW2LZG1_9LAMI</name>
<evidence type="ECO:0000256" key="1">
    <source>
        <dbReference type="ARBA" id="ARBA00004167"/>
    </source>
</evidence>
<dbReference type="GO" id="GO:0004497">
    <property type="term" value="F:monooxygenase activity"/>
    <property type="evidence" value="ECO:0007669"/>
    <property type="project" value="UniProtKB-KW"/>
</dbReference>
<evidence type="ECO:0000256" key="11">
    <source>
        <dbReference type="PIRSR" id="PIRSR602401-1"/>
    </source>
</evidence>
<dbReference type="GO" id="GO:0016020">
    <property type="term" value="C:membrane"/>
    <property type="evidence" value="ECO:0007669"/>
    <property type="project" value="UniProtKB-SubCell"/>
</dbReference>
<dbReference type="PANTHER" id="PTHR24282:SF211">
    <property type="entry name" value="CYTOCHROME P450-RELATED"/>
    <property type="match status" value="1"/>
</dbReference>
<keyword evidence="5 11" id="KW-0479">Metal-binding</keyword>
<evidence type="ECO:0000256" key="8">
    <source>
        <dbReference type="ARBA" id="ARBA00023004"/>
    </source>
</evidence>
<dbReference type="InterPro" id="IPR001128">
    <property type="entry name" value="Cyt_P450"/>
</dbReference>
<evidence type="ECO:0000256" key="2">
    <source>
        <dbReference type="ARBA" id="ARBA00010617"/>
    </source>
</evidence>
<accession>A0AAW2LZG1</accession>
<comment type="subcellular location">
    <subcellularLocation>
        <location evidence="1">Membrane</location>
        <topology evidence="1">Single-pass membrane protein</topology>
    </subcellularLocation>
</comment>
<feature type="transmembrane region" description="Helical" evidence="13">
    <location>
        <begin position="6"/>
        <end position="29"/>
    </location>
</feature>
<evidence type="ECO:0000256" key="12">
    <source>
        <dbReference type="RuleBase" id="RU000461"/>
    </source>
</evidence>
<dbReference type="PRINTS" id="PR00463">
    <property type="entry name" value="EP450I"/>
</dbReference>
<evidence type="ECO:0000256" key="9">
    <source>
        <dbReference type="ARBA" id="ARBA00023033"/>
    </source>
</evidence>
<comment type="cofactor">
    <cofactor evidence="11">
        <name>heme</name>
        <dbReference type="ChEBI" id="CHEBI:30413"/>
    </cofactor>
</comment>
<evidence type="ECO:0000256" key="13">
    <source>
        <dbReference type="SAM" id="Phobius"/>
    </source>
</evidence>
<keyword evidence="10 13" id="KW-0472">Membrane</keyword>
<comment type="similarity">
    <text evidence="2 12">Belongs to the cytochrome P450 family.</text>
</comment>
<dbReference type="InterPro" id="IPR002401">
    <property type="entry name" value="Cyt_P450_E_grp-I"/>
</dbReference>
<dbReference type="EMBL" id="JACGWK010000012">
    <property type="protein sequence ID" value="KAL0323111.1"/>
    <property type="molecule type" value="Genomic_DNA"/>
</dbReference>
<dbReference type="GO" id="GO:0016705">
    <property type="term" value="F:oxidoreductase activity, acting on paired donors, with incorporation or reduction of molecular oxygen"/>
    <property type="evidence" value="ECO:0007669"/>
    <property type="project" value="InterPro"/>
</dbReference>
<evidence type="ECO:0000256" key="5">
    <source>
        <dbReference type="ARBA" id="ARBA00022723"/>
    </source>
</evidence>
<dbReference type="GO" id="GO:0020037">
    <property type="term" value="F:heme binding"/>
    <property type="evidence" value="ECO:0007669"/>
    <property type="project" value="InterPro"/>
</dbReference>
<feature type="binding site" description="axial binding residue" evidence="11">
    <location>
        <position position="407"/>
    </location>
    <ligand>
        <name>heme</name>
        <dbReference type="ChEBI" id="CHEBI:30413"/>
    </ligand>
    <ligandPart>
        <name>Fe</name>
        <dbReference type="ChEBI" id="CHEBI:18248"/>
    </ligandPart>
</feature>
<dbReference type="InterPro" id="IPR036396">
    <property type="entry name" value="Cyt_P450_sf"/>
</dbReference>
<dbReference type="Pfam" id="PF00067">
    <property type="entry name" value="p450"/>
    <property type="match status" value="2"/>
</dbReference>
<comment type="caution">
    <text evidence="14">The sequence shown here is derived from an EMBL/GenBank/DDBJ whole genome shotgun (WGS) entry which is preliminary data.</text>
</comment>
<evidence type="ECO:0000256" key="10">
    <source>
        <dbReference type="ARBA" id="ARBA00023136"/>
    </source>
</evidence>
<dbReference type="PROSITE" id="PS00086">
    <property type="entry name" value="CYTOCHROME_P450"/>
    <property type="match status" value="1"/>
</dbReference>
<proteinExistence type="inferred from homology"/>
<dbReference type="AlphaFoldDB" id="A0AAW2LZG1"/>
<dbReference type="InterPro" id="IPR017972">
    <property type="entry name" value="Cyt_P450_CS"/>
</dbReference>
<evidence type="ECO:0000256" key="7">
    <source>
        <dbReference type="ARBA" id="ARBA00023002"/>
    </source>
</evidence>
<protein>
    <submittedName>
        <fullName evidence="14">Cytochrome</fullName>
    </submittedName>
</protein>
<keyword evidence="8 11" id="KW-0408">Iron</keyword>
<dbReference type="PRINTS" id="PR00385">
    <property type="entry name" value="P450"/>
</dbReference>
<keyword evidence="4 13" id="KW-0812">Transmembrane</keyword>
<keyword evidence="3 11" id="KW-0349">Heme</keyword>
<dbReference type="GO" id="GO:0005506">
    <property type="term" value="F:iron ion binding"/>
    <property type="evidence" value="ECO:0007669"/>
    <property type="project" value="InterPro"/>
</dbReference>
<reference evidence="14" key="1">
    <citation type="submission" date="2020-06" db="EMBL/GenBank/DDBJ databases">
        <authorList>
            <person name="Li T."/>
            <person name="Hu X."/>
            <person name="Zhang T."/>
            <person name="Song X."/>
            <person name="Zhang H."/>
            <person name="Dai N."/>
            <person name="Sheng W."/>
            <person name="Hou X."/>
            <person name="Wei L."/>
        </authorList>
    </citation>
    <scope>NUCLEOTIDE SEQUENCE</scope>
    <source>
        <strain evidence="14">G01</strain>
        <tissue evidence="14">Leaf</tissue>
    </source>
</reference>
<keyword evidence="6 13" id="KW-1133">Transmembrane helix</keyword>
<evidence type="ECO:0000256" key="4">
    <source>
        <dbReference type="ARBA" id="ARBA00022692"/>
    </source>
</evidence>
<dbReference type="PANTHER" id="PTHR24282">
    <property type="entry name" value="CYTOCHROME P450 FAMILY MEMBER"/>
    <property type="match status" value="1"/>
</dbReference>
<reference evidence="14" key="2">
    <citation type="journal article" date="2024" name="Plant">
        <title>Genomic evolution and insights into agronomic trait innovations of Sesamum species.</title>
        <authorList>
            <person name="Miao H."/>
            <person name="Wang L."/>
            <person name="Qu L."/>
            <person name="Liu H."/>
            <person name="Sun Y."/>
            <person name="Le M."/>
            <person name="Wang Q."/>
            <person name="Wei S."/>
            <person name="Zheng Y."/>
            <person name="Lin W."/>
            <person name="Duan Y."/>
            <person name="Cao H."/>
            <person name="Xiong S."/>
            <person name="Wang X."/>
            <person name="Wei L."/>
            <person name="Li C."/>
            <person name="Ma Q."/>
            <person name="Ju M."/>
            <person name="Zhao R."/>
            <person name="Li G."/>
            <person name="Mu C."/>
            <person name="Tian Q."/>
            <person name="Mei H."/>
            <person name="Zhang T."/>
            <person name="Gao T."/>
            <person name="Zhang H."/>
        </authorList>
    </citation>
    <scope>NUCLEOTIDE SEQUENCE</scope>
    <source>
        <strain evidence="14">G01</strain>
    </source>
</reference>
<sequence length="461" mass="52845">MHLHALTLFLSPLIFLFCYFLHKIIWLPLKIQNHFAKQGVSGPGYRPVVGNLAEIRQLLVAEEELKPTFCITHDVAHRVTPHYSKWSKLYGKNFLFWFGAKPVLAVADPDMIKEVLMNSNGRFRRIKLDPFTKKLFGDDGLIVLEGEKWAVHRRITSQAFNMERVKDWIPEMVATIEKWLNKVEEKTAEKSEFELDVHKELQLLSADIISRTAFGSSYEEGKRIFELQEQQVSLTLLALRTLYIPGFRTEDGVEERLDIDEIIDECKTFYFAGKETTANLLSWALLLLAQHRDWQSRGRDEVLVTCGSKTRPSAEHLSNFKLMSMILNETLRLYPPAVELNRQTLHDVKLGNLQVPAGTQLDLAMTAVHHDVRIWGDDADDFNPMRFAEPRRHLASAFPFGIGPRICVGQNFAIVEAKIILAMILQRYSLVISPSYVHAPLRSLTLQPQFGVQLLFSRVSH</sequence>
<gene>
    <name evidence="14" type="ORF">Sangu_1930400</name>
</gene>
<evidence type="ECO:0000313" key="14">
    <source>
        <dbReference type="EMBL" id="KAL0323111.1"/>
    </source>
</evidence>
<dbReference type="SUPFAM" id="SSF48264">
    <property type="entry name" value="Cytochrome P450"/>
    <property type="match status" value="1"/>
</dbReference>
<evidence type="ECO:0000256" key="3">
    <source>
        <dbReference type="ARBA" id="ARBA00022617"/>
    </source>
</evidence>
<evidence type="ECO:0000256" key="6">
    <source>
        <dbReference type="ARBA" id="ARBA00022989"/>
    </source>
</evidence>
<keyword evidence="7 12" id="KW-0560">Oxidoreductase</keyword>